<dbReference type="PANTHER" id="PTHR30466:SF11">
    <property type="entry name" value="FLAVIN-DEPENDENT MONOOXYGENASE, REDUCTASE SUBUNIT HSAB"/>
    <property type="match status" value="1"/>
</dbReference>
<accession>A0A3M8DIR3</accession>
<dbReference type="RefSeq" id="WP_122922168.1">
    <property type="nucleotide sequence ID" value="NZ_RHHU01000003.1"/>
</dbReference>
<dbReference type="Gene3D" id="2.30.110.10">
    <property type="entry name" value="Electron Transport, Fmn-binding Protein, Chain A"/>
    <property type="match status" value="1"/>
</dbReference>
<dbReference type="GO" id="GO:0010181">
    <property type="term" value="F:FMN binding"/>
    <property type="evidence" value="ECO:0007669"/>
    <property type="project" value="InterPro"/>
</dbReference>
<keyword evidence="2" id="KW-0560">Oxidoreductase</keyword>
<evidence type="ECO:0000313" key="5">
    <source>
        <dbReference type="Proteomes" id="UP000269573"/>
    </source>
</evidence>
<evidence type="ECO:0000259" key="3">
    <source>
        <dbReference type="SMART" id="SM00903"/>
    </source>
</evidence>
<sequence length="167" mass="18414">MSTNHTDMNLDRDTFRHVVGHFTSGVTIITTRQDETNWGITASAFSSVSLEPPMVLVCVNKNTGTCHAISKAKTFGVNILQENQGELARKFAQPHTDKFQGTDFAYGELGVPLIEDVLAHFECDVVEEVTGGTHSVFLAEVRRAQAYEKAPLAYYRGKFGQFVEAGK</sequence>
<keyword evidence="5" id="KW-1185">Reference proteome</keyword>
<dbReference type="GO" id="GO:0042602">
    <property type="term" value="F:riboflavin reductase (NADPH) activity"/>
    <property type="evidence" value="ECO:0007669"/>
    <property type="project" value="TreeGrafter"/>
</dbReference>
<dbReference type="SUPFAM" id="SSF50475">
    <property type="entry name" value="FMN-binding split barrel"/>
    <property type="match status" value="1"/>
</dbReference>
<dbReference type="InterPro" id="IPR050268">
    <property type="entry name" value="NADH-dep_flavin_reductase"/>
</dbReference>
<evidence type="ECO:0000256" key="1">
    <source>
        <dbReference type="ARBA" id="ARBA00008898"/>
    </source>
</evidence>
<name>A0A3M8DIR3_9BACL</name>
<dbReference type="AlphaFoldDB" id="A0A3M8DIR3"/>
<evidence type="ECO:0000256" key="2">
    <source>
        <dbReference type="ARBA" id="ARBA00023002"/>
    </source>
</evidence>
<proteinExistence type="inferred from homology"/>
<evidence type="ECO:0000313" key="4">
    <source>
        <dbReference type="EMBL" id="RNB87983.1"/>
    </source>
</evidence>
<dbReference type="EMBL" id="RHHU01000003">
    <property type="protein sequence ID" value="RNB87983.1"/>
    <property type="molecule type" value="Genomic_DNA"/>
</dbReference>
<dbReference type="SMART" id="SM00903">
    <property type="entry name" value="Flavin_Reduct"/>
    <property type="match status" value="1"/>
</dbReference>
<gene>
    <name evidence="4" type="ORF">EDM59_02310</name>
</gene>
<dbReference type="InterPro" id="IPR012349">
    <property type="entry name" value="Split_barrel_FMN-bd"/>
</dbReference>
<dbReference type="PANTHER" id="PTHR30466">
    <property type="entry name" value="FLAVIN REDUCTASE"/>
    <property type="match status" value="1"/>
</dbReference>
<protein>
    <submittedName>
        <fullName evidence="4">Flavin reductase</fullName>
    </submittedName>
</protein>
<dbReference type="InterPro" id="IPR002563">
    <property type="entry name" value="Flavin_Rdtase-like_dom"/>
</dbReference>
<comment type="similarity">
    <text evidence="1">Belongs to the non-flavoprotein flavin reductase family.</text>
</comment>
<dbReference type="Pfam" id="PF01613">
    <property type="entry name" value="Flavin_Reduct"/>
    <property type="match status" value="1"/>
</dbReference>
<comment type="caution">
    <text evidence="4">The sequence shown here is derived from an EMBL/GenBank/DDBJ whole genome shotgun (WGS) entry which is preliminary data.</text>
</comment>
<organism evidence="4 5">
    <name type="scientific">Brevibacillus nitrificans</name>
    <dbReference type="NCBI Taxonomy" id="651560"/>
    <lineage>
        <taxon>Bacteria</taxon>
        <taxon>Bacillati</taxon>
        <taxon>Bacillota</taxon>
        <taxon>Bacilli</taxon>
        <taxon>Bacillales</taxon>
        <taxon>Paenibacillaceae</taxon>
        <taxon>Brevibacillus</taxon>
    </lineage>
</organism>
<dbReference type="Proteomes" id="UP000269573">
    <property type="component" value="Unassembled WGS sequence"/>
</dbReference>
<reference evidence="4 5" key="1">
    <citation type="submission" date="2018-10" db="EMBL/GenBank/DDBJ databases">
        <title>Phylogenomics of Brevibacillus.</title>
        <authorList>
            <person name="Dunlap C."/>
        </authorList>
    </citation>
    <scope>NUCLEOTIDE SEQUENCE [LARGE SCALE GENOMIC DNA]</scope>
    <source>
        <strain evidence="4 5">JCM 15774</strain>
    </source>
</reference>
<feature type="domain" description="Flavin reductase like" evidence="3">
    <location>
        <begin position="19"/>
        <end position="161"/>
    </location>
</feature>